<evidence type="ECO:0000256" key="2">
    <source>
        <dbReference type="SAM" id="SignalP"/>
    </source>
</evidence>
<dbReference type="PANTHER" id="PTHR42928">
    <property type="entry name" value="TRICARBOXYLATE-BINDING PROTEIN"/>
    <property type="match status" value="1"/>
</dbReference>
<dbReference type="OrthoDB" id="5171643at2"/>
<sequence length="330" mass="35542">MKKTVLTLLTALSLSSTASFAAYPDKDIQGIIQWGAGGSTDTVMRSIAPHVEKLLGTDIILTNKTGGVGAIATKYVYAKRADGYTLLMGAENPQMYKVLGLGKIDYSDMIPIDILARGTPIIVANSNAPYNNMEEFLDYLHNHPDQVKIGSTGKGGMTSLVLAMLKSQTKMNYISIPYNGDGPALTAIQSGAIDVMPAVLGAAIEQVKAGRMKVIGLIDNEPNKLLPNIKPVTDTLPGMKKYLPWGPFFGVFVKKGTPKVAVEKLQTAFHKAALNPDFIKLMDKRGYSILNISGKKARNFLDSYRSTSSWLAYEGGVAKISPAKFGIPKP</sequence>
<dbReference type="Pfam" id="PF03401">
    <property type="entry name" value="TctC"/>
    <property type="match status" value="1"/>
</dbReference>
<dbReference type="SUPFAM" id="SSF53850">
    <property type="entry name" value="Periplasmic binding protein-like II"/>
    <property type="match status" value="1"/>
</dbReference>
<evidence type="ECO:0000256" key="1">
    <source>
        <dbReference type="ARBA" id="ARBA00006987"/>
    </source>
</evidence>
<name>A0A1A8TSK8_9GAMM</name>
<keyword evidence="3" id="KW-0675">Receptor</keyword>
<dbReference type="InterPro" id="IPR042100">
    <property type="entry name" value="Bug_dom1"/>
</dbReference>
<evidence type="ECO:0000313" key="4">
    <source>
        <dbReference type="Proteomes" id="UP000092544"/>
    </source>
</evidence>
<dbReference type="PANTHER" id="PTHR42928:SF5">
    <property type="entry name" value="BLR1237 PROTEIN"/>
    <property type="match status" value="1"/>
</dbReference>
<proteinExistence type="inferred from homology"/>
<gene>
    <name evidence="3" type="ORF">MSP8886_03642</name>
</gene>
<protein>
    <submittedName>
        <fullName evidence="3">Tripartite tricarboxylate transporter family receptor</fullName>
    </submittedName>
</protein>
<dbReference type="STRING" id="1792290.MSP8886_03642"/>
<organism evidence="3 4">
    <name type="scientific">Marinomonas spartinae</name>
    <dbReference type="NCBI Taxonomy" id="1792290"/>
    <lineage>
        <taxon>Bacteria</taxon>
        <taxon>Pseudomonadati</taxon>
        <taxon>Pseudomonadota</taxon>
        <taxon>Gammaproteobacteria</taxon>
        <taxon>Oceanospirillales</taxon>
        <taxon>Oceanospirillaceae</taxon>
        <taxon>Marinomonas</taxon>
    </lineage>
</organism>
<dbReference type="CDD" id="cd07012">
    <property type="entry name" value="PBP2_Bug_TTT"/>
    <property type="match status" value="1"/>
</dbReference>
<dbReference type="Gene3D" id="3.40.190.10">
    <property type="entry name" value="Periplasmic binding protein-like II"/>
    <property type="match status" value="1"/>
</dbReference>
<feature type="chain" id="PRO_5008379259" evidence="2">
    <location>
        <begin position="22"/>
        <end position="330"/>
    </location>
</feature>
<feature type="signal peptide" evidence="2">
    <location>
        <begin position="1"/>
        <end position="21"/>
    </location>
</feature>
<dbReference type="RefSeq" id="WP_067019123.1">
    <property type="nucleotide sequence ID" value="NZ_FLOB01000012.1"/>
</dbReference>
<dbReference type="AlphaFoldDB" id="A0A1A8TSK8"/>
<keyword evidence="2" id="KW-0732">Signal</keyword>
<dbReference type="EMBL" id="FLOB01000012">
    <property type="protein sequence ID" value="SBS36291.1"/>
    <property type="molecule type" value="Genomic_DNA"/>
</dbReference>
<reference evidence="3 4" key="1">
    <citation type="submission" date="2016-06" db="EMBL/GenBank/DDBJ databases">
        <authorList>
            <person name="Kjaerup R.B."/>
            <person name="Dalgaard T.S."/>
            <person name="Juul-Madsen H.R."/>
        </authorList>
    </citation>
    <scope>NUCLEOTIDE SEQUENCE [LARGE SCALE GENOMIC DNA]</scope>
    <source>
        <strain evidence="3 4">CECT 8886</strain>
    </source>
</reference>
<dbReference type="InterPro" id="IPR005064">
    <property type="entry name" value="BUG"/>
</dbReference>
<keyword evidence="4" id="KW-1185">Reference proteome</keyword>
<comment type="similarity">
    <text evidence="1">Belongs to the UPF0065 (bug) family.</text>
</comment>
<dbReference type="Gene3D" id="3.40.190.150">
    <property type="entry name" value="Bordetella uptake gene, domain 1"/>
    <property type="match status" value="1"/>
</dbReference>
<accession>A0A1A8TSK8</accession>
<dbReference type="PIRSF" id="PIRSF017082">
    <property type="entry name" value="YflP"/>
    <property type="match status" value="1"/>
</dbReference>
<evidence type="ECO:0000313" key="3">
    <source>
        <dbReference type="EMBL" id="SBS36291.1"/>
    </source>
</evidence>
<dbReference type="Proteomes" id="UP000092544">
    <property type="component" value="Unassembled WGS sequence"/>
</dbReference>